<keyword evidence="1" id="KW-0472">Membrane</keyword>
<reference evidence="2 3" key="1">
    <citation type="submission" date="2015-08" db="EMBL/GenBank/DDBJ databases">
        <authorList>
            <person name="Babu N.S."/>
            <person name="Beckwith C.J."/>
            <person name="Beseler K.G."/>
            <person name="Brison A."/>
            <person name="Carone J.V."/>
            <person name="Caskin T.P."/>
            <person name="Diamond M."/>
            <person name="Durham M.E."/>
            <person name="Foxe J.M."/>
            <person name="Go M."/>
            <person name="Henderson B.A."/>
            <person name="Jones I.B."/>
            <person name="McGettigan J.A."/>
            <person name="Micheletti S.J."/>
            <person name="Nasrallah M.E."/>
            <person name="Ortiz D."/>
            <person name="Piller C.R."/>
            <person name="Privatt S.R."/>
            <person name="Schneider S.L."/>
            <person name="Sharp S."/>
            <person name="Smith T.C."/>
            <person name="Stanton J.D."/>
            <person name="Ullery H.E."/>
            <person name="Wilson R.J."/>
            <person name="Serrano M.G."/>
            <person name="Buck G."/>
            <person name="Lee V."/>
            <person name="Wang Y."/>
            <person name="Carvalho R."/>
            <person name="Voegtly L."/>
            <person name="Shi R."/>
            <person name="Duckworth R."/>
            <person name="Johnson A."/>
            <person name="Loviza R."/>
            <person name="Walstead R."/>
            <person name="Shah Z."/>
            <person name="Kiflezghi M."/>
            <person name="Wade K."/>
            <person name="Ball S.L."/>
            <person name="Bradley K.W."/>
            <person name="Asai D.J."/>
            <person name="Bowman C.A."/>
            <person name="Russell D.A."/>
            <person name="Pope W.H."/>
            <person name="Jacobs-Sera D."/>
            <person name="Hendrix R.W."/>
            <person name="Hatfull G.F."/>
        </authorList>
    </citation>
    <scope>NUCLEOTIDE SEQUENCE [LARGE SCALE GENOMIC DNA]</scope>
    <source>
        <strain evidence="2 3">DSM 27648</strain>
    </source>
</reference>
<feature type="transmembrane region" description="Helical" evidence="1">
    <location>
        <begin position="77"/>
        <end position="98"/>
    </location>
</feature>
<keyword evidence="1" id="KW-1133">Transmembrane helix</keyword>
<dbReference type="Proteomes" id="UP000064967">
    <property type="component" value="Chromosome"/>
</dbReference>
<protein>
    <submittedName>
        <fullName evidence="2">Uncharacterized protein</fullName>
    </submittedName>
</protein>
<evidence type="ECO:0000313" key="3">
    <source>
        <dbReference type="Proteomes" id="UP000064967"/>
    </source>
</evidence>
<accession>A0A0K1PVL8</accession>
<dbReference type="STRING" id="1391654.AKJ09_03833"/>
<sequence>MASAHLHREARPRSAIRAALAIGSARATPSRMSNIPITPVLDDAEPDVFANNRKALESLAASQPHHRQVRRPFIESLGLFVFGGLTVAAAMIGRDLLFASRGRRFSRRLRRLVRR</sequence>
<name>A0A0K1PVL8_9BACT</name>
<evidence type="ECO:0000313" key="2">
    <source>
        <dbReference type="EMBL" id="AKU97169.1"/>
    </source>
</evidence>
<organism evidence="2 3">
    <name type="scientific">Labilithrix luteola</name>
    <dbReference type="NCBI Taxonomy" id="1391654"/>
    <lineage>
        <taxon>Bacteria</taxon>
        <taxon>Pseudomonadati</taxon>
        <taxon>Myxococcota</taxon>
        <taxon>Polyangia</taxon>
        <taxon>Polyangiales</taxon>
        <taxon>Labilitrichaceae</taxon>
        <taxon>Labilithrix</taxon>
    </lineage>
</organism>
<gene>
    <name evidence="2" type="ORF">AKJ09_03833</name>
</gene>
<dbReference type="EMBL" id="CP012333">
    <property type="protein sequence ID" value="AKU97169.1"/>
    <property type="molecule type" value="Genomic_DNA"/>
</dbReference>
<dbReference type="KEGG" id="llu:AKJ09_03833"/>
<proteinExistence type="predicted"/>
<evidence type="ECO:0000256" key="1">
    <source>
        <dbReference type="SAM" id="Phobius"/>
    </source>
</evidence>
<dbReference type="AlphaFoldDB" id="A0A0K1PVL8"/>
<keyword evidence="3" id="KW-1185">Reference proteome</keyword>
<keyword evidence="1" id="KW-0812">Transmembrane</keyword>